<comment type="caution">
    <text evidence="8">The sequence shown here is derived from an EMBL/GenBank/DDBJ whole genome shotgun (WGS) entry which is preliminary data.</text>
</comment>
<proteinExistence type="predicted"/>
<dbReference type="GO" id="GO:0005789">
    <property type="term" value="C:endoplasmic reticulum membrane"/>
    <property type="evidence" value="ECO:0007669"/>
    <property type="project" value="InterPro"/>
</dbReference>
<dbReference type="GO" id="GO:0005886">
    <property type="term" value="C:plasma membrane"/>
    <property type="evidence" value="ECO:0007669"/>
    <property type="project" value="TreeGrafter"/>
</dbReference>
<evidence type="ECO:0000256" key="6">
    <source>
        <dbReference type="SAM" id="Phobius"/>
    </source>
</evidence>
<dbReference type="GO" id="GO:0061817">
    <property type="term" value="P:endoplasmic reticulum-plasma membrane tethering"/>
    <property type="evidence" value="ECO:0007669"/>
    <property type="project" value="TreeGrafter"/>
</dbReference>
<gene>
    <name evidence="8" type="ORF">G9C98_000617</name>
</gene>
<protein>
    <recommendedName>
        <fullName evidence="7">MSP domain-containing protein</fullName>
    </recommendedName>
</protein>
<evidence type="ECO:0000313" key="9">
    <source>
        <dbReference type="Proteomes" id="UP000729913"/>
    </source>
</evidence>
<dbReference type="OrthoDB" id="264603at2759"/>
<feature type="region of interest" description="Disordered" evidence="5">
    <location>
        <begin position="133"/>
        <end position="166"/>
    </location>
</feature>
<feature type="transmembrane region" description="Helical" evidence="6">
    <location>
        <begin position="234"/>
        <end position="255"/>
    </location>
</feature>
<evidence type="ECO:0000256" key="2">
    <source>
        <dbReference type="ARBA" id="ARBA00022692"/>
    </source>
</evidence>
<reference evidence="8" key="1">
    <citation type="submission" date="2020-03" db="EMBL/GenBank/DDBJ databases">
        <authorList>
            <person name="Chebbi M.A."/>
            <person name="Drezen J.M."/>
        </authorList>
    </citation>
    <scope>NUCLEOTIDE SEQUENCE</scope>
    <source>
        <tissue evidence="8">Whole body</tissue>
    </source>
</reference>
<feature type="domain" description="MSP" evidence="7">
    <location>
        <begin position="7"/>
        <end position="127"/>
    </location>
</feature>
<reference evidence="8" key="2">
    <citation type="submission" date="2021-04" db="EMBL/GenBank/DDBJ databases">
        <title>Genome-wide patterns of bracovirus chromosomal integration into multiple host tissues during parasitism.</title>
        <authorList>
            <person name="Chebbi M.A.C."/>
        </authorList>
    </citation>
    <scope>NUCLEOTIDE SEQUENCE</scope>
    <source>
        <tissue evidence="8">Whole body</tissue>
    </source>
</reference>
<accession>A0A8J5VB22</accession>
<dbReference type="PIRSF" id="PIRSF019693">
    <property type="entry name" value="VAMP-associated"/>
    <property type="match status" value="1"/>
</dbReference>
<keyword evidence="9" id="KW-1185">Reference proteome</keyword>
<dbReference type="Pfam" id="PF00635">
    <property type="entry name" value="Motile_Sperm"/>
    <property type="match status" value="1"/>
</dbReference>
<evidence type="ECO:0000256" key="3">
    <source>
        <dbReference type="ARBA" id="ARBA00022989"/>
    </source>
</evidence>
<comment type="subcellular location">
    <subcellularLocation>
        <location evidence="1">Membrane</location>
        <topology evidence="1">Single-pass type IV membrane protein</topology>
    </subcellularLocation>
</comment>
<dbReference type="InterPro" id="IPR000535">
    <property type="entry name" value="MSP_dom"/>
</dbReference>
<dbReference type="GO" id="GO:0090158">
    <property type="term" value="P:endoplasmic reticulum membrane organization"/>
    <property type="evidence" value="ECO:0007669"/>
    <property type="project" value="TreeGrafter"/>
</dbReference>
<dbReference type="PANTHER" id="PTHR10809">
    <property type="entry name" value="VESICLE-ASSOCIATED MEMBRANE PROTEIN-ASSOCIATED PROTEIN"/>
    <property type="match status" value="1"/>
</dbReference>
<dbReference type="InterPro" id="IPR016763">
    <property type="entry name" value="VAP"/>
</dbReference>
<evidence type="ECO:0000259" key="7">
    <source>
        <dbReference type="PROSITE" id="PS50202"/>
    </source>
</evidence>
<keyword evidence="2 6" id="KW-0812">Transmembrane</keyword>
<evidence type="ECO:0000313" key="8">
    <source>
        <dbReference type="EMBL" id="KAG8039888.1"/>
    </source>
</evidence>
<feature type="compositionally biased region" description="Polar residues" evidence="5">
    <location>
        <begin position="133"/>
        <end position="156"/>
    </location>
</feature>
<name>A0A8J5VB22_9HYME</name>
<organism evidence="8 9">
    <name type="scientific">Cotesia typhae</name>
    <dbReference type="NCBI Taxonomy" id="2053667"/>
    <lineage>
        <taxon>Eukaryota</taxon>
        <taxon>Metazoa</taxon>
        <taxon>Ecdysozoa</taxon>
        <taxon>Arthropoda</taxon>
        <taxon>Hexapoda</taxon>
        <taxon>Insecta</taxon>
        <taxon>Pterygota</taxon>
        <taxon>Neoptera</taxon>
        <taxon>Endopterygota</taxon>
        <taxon>Hymenoptera</taxon>
        <taxon>Apocrita</taxon>
        <taxon>Ichneumonoidea</taxon>
        <taxon>Braconidae</taxon>
        <taxon>Microgastrinae</taxon>
        <taxon>Cotesia</taxon>
    </lineage>
</organism>
<evidence type="ECO:0000256" key="1">
    <source>
        <dbReference type="ARBA" id="ARBA00004211"/>
    </source>
</evidence>
<sequence>MTKPEQVLTIEPQGELRFRGPFTGSPVTSYIKLINPTTQKVYFKIKTTAPKRYCVRPNSGALKAKEVTEIAVCLQPYEFDPNEKNKHKFMVQTVIAQEGDNDDCVHDVWKDINEDLVMEYKLKCVFENPVSGNTSGKVSAAPTQSKNEPSTVNGKNKATGDGAKSTDKQLIEYEEKLMKAAAEVNHLREEESNLRQECLQLKEELLRYRNMEKGGNITSGRMTSGSLERSNPQLLNMTPTLAIAAVVVLIIGYFFGKLI</sequence>
<evidence type="ECO:0000256" key="4">
    <source>
        <dbReference type="ARBA" id="ARBA00023136"/>
    </source>
</evidence>
<dbReference type="AlphaFoldDB" id="A0A8J5VB22"/>
<keyword evidence="4 6" id="KW-0472">Membrane</keyword>
<keyword evidence="3 6" id="KW-1133">Transmembrane helix</keyword>
<dbReference type="Proteomes" id="UP000729913">
    <property type="component" value="Unassembled WGS sequence"/>
</dbReference>
<evidence type="ECO:0000256" key="5">
    <source>
        <dbReference type="SAM" id="MobiDB-lite"/>
    </source>
</evidence>
<dbReference type="PROSITE" id="PS50202">
    <property type="entry name" value="MSP"/>
    <property type="match status" value="1"/>
</dbReference>
<dbReference type="PANTHER" id="PTHR10809:SF6">
    <property type="entry name" value="AT11025P-RELATED"/>
    <property type="match status" value="1"/>
</dbReference>
<dbReference type="EMBL" id="JAAOIC020000032">
    <property type="protein sequence ID" value="KAG8039888.1"/>
    <property type="molecule type" value="Genomic_DNA"/>
</dbReference>
<dbReference type="GO" id="GO:0033149">
    <property type="term" value="F:FFAT motif binding"/>
    <property type="evidence" value="ECO:0007669"/>
    <property type="project" value="TreeGrafter"/>
</dbReference>